<dbReference type="GeneID" id="89941828"/>
<reference evidence="3" key="2">
    <citation type="submission" date="2023-05" db="EMBL/GenBank/DDBJ databases">
        <authorList>
            <consortium name="Lawrence Berkeley National Laboratory"/>
            <person name="Steindorff A."/>
            <person name="Hensen N."/>
            <person name="Bonometti L."/>
            <person name="Westerberg I."/>
            <person name="Brannstrom I.O."/>
            <person name="Guillou S."/>
            <person name="Cros-Aarteil S."/>
            <person name="Calhoun S."/>
            <person name="Haridas S."/>
            <person name="Kuo A."/>
            <person name="Mondo S."/>
            <person name="Pangilinan J."/>
            <person name="Riley R."/>
            <person name="Labutti K."/>
            <person name="Andreopoulos B."/>
            <person name="Lipzen A."/>
            <person name="Chen C."/>
            <person name="Yanf M."/>
            <person name="Daum C."/>
            <person name="Ng V."/>
            <person name="Clum A."/>
            <person name="Ohm R."/>
            <person name="Martin F."/>
            <person name="Silar P."/>
            <person name="Natvig D."/>
            <person name="Lalanne C."/>
            <person name="Gautier V."/>
            <person name="Ament-Velasquez S.L."/>
            <person name="Kruys A."/>
            <person name="Hutchinson M.I."/>
            <person name="Powell A.J."/>
            <person name="Barry K."/>
            <person name="Miller A.N."/>
            <person name="Grigoriev I.V."/>
            <person name="Debuchy R."/>
            <person name="Gladieux P."/>
            <person name="Thoren M.H."/>
            <person name="Johannesson H."/>
        </authorList>
    </citation>
    <scope>NUCLEOTIDE SEQUENCE</scope>
    <source>
        <strain evidence="3">CBS 508.74</strain>
    </source>
</reference>
<accession>A0AAN6YTN9</accession>
<keyword evidence="4" id="KW-1185">Reference proteome</keyword>
<dbReference type="Proteomes" id="UP001302812">
    <property type="component" value="Unassembled WGS sequence"/>
</dbReference>
<evidence type="ECO:0000256" key="1">
    <source>
        <dbReference type="SAM" id="MobiDB-lite"/>
    </source>
</evidence>
<reference evidence="3" key="1">
    <citation type="journal article" date="2023" name="Mol. Phylogenet. Evol.">
        <title>Genome-scale phylogeny and comparative genomics of the fungal order Sordariales.</title>
        <authorList>
            <person name="Hensen N."/>
            <person name="Bonometti L."/>
            <person name="Westerberg I."/>
            <person name="Brannstrom I.O."/>
            <person name="Guillou S."/>
            <person name="Cros-Aarteil S."/>
            <person name="Calhoun S."/>
            <person name="Haridas S."/>
            <person name="Kuo A."/>
            <person name="Mondo S."/>
            <person name="Pangilinan J."/>
            <person name="Riley R."/>
            <person name="LaButti K."/>
            <person name="Andreopoulos B."/>
            <person name="Lipzen A."/>
            <person name="Chen C."/>
            <person name="Yan M."/>
            <person name="Daum C."/>
            <person name="Ng V."/>
            <person name="Clum A."/>
            <person name="Steindorff A."/>
            <person name="Ohm R.A."/>
            <person name="Martin F."/>
            <person name="Silar P."/>
            <person name="Natvig D.O."/>
            <person name="Lalanne C."/>
            <person name="Gautier V."/>
            <person name="Ament-Velasquez S.L."/>
            <person name="Kruys A."/>
            <person name="Hutchinson M.I."/>
            <person name="Powell A.J."/>
            <person name="Barry K."/>
            <person name="Miller A.N."/>
            <person name="Grigoriev I.V."/>
            <person name="Debuchy R."/>
            <person name="Gladieux P."/>
            <person name="Hiltunen Thoren M."/>
            <person name="Johannesson H."/>
        </authorList>
    </citation>
    <scope>NUCLEOTIDE SEQUENCE</scope>
    <source>
        <strain evidence="3">CBS 508.74</strain>
    </source>
</reference>
<dbReference type="GO" id="GO:0003824">
    <property type="term" value="F:catalytic activity"/>
    <property type="evidence" value="ECO:0007669"/>
    <property type="project" value="InterPro"/>
</dbReference>
<organism evidence="3 4">
    <name type="scientific">Canariomyces notabilis</name>
    <dbReference type="NCBI Taxonomy" id="2074819"/>
    <lineage>
        <taxon>Eukaryota</taxon>
        <taxon>Fungi</taxon>
        <taxon>Dikarya</taxon>
        <taxon>Ascomycota</taxon>
        <taxon>Pezizomycotina</taxon>
        <taxon>Sordariomycetes</taxon>
        <taxon>Sordariomycetidae</taxon>
        <taxon>Sordariales</taxon>
        <taxon>Chaetomiaceae</taxon>
        <taxon>Canariomyces</taxon>
    </lineage>
</organism>
<evidence type="ECO:0000259" key="2">
    <source>
        <dbReference type="Pfam" id="PF14529"/>
    </source>
</evidence>
<proteinExistence type="predicted"/>
<dbReference type="SUPFAM" id="SSF56219">
    <property type="entry name" value="DNase I-like"/>
    <property type="match status" value="1"/>
</dbReference>
<name>A0AAN6YTN9_9PEZI</name>
<dbReference type="RefSeq" id="XP_064670364.1">
    <property type="nucleotide sequence ID" value="XM_064817703.1"/>
</dbReference>
<dbReference type="Pfam" id="PF14529">
    <property type="entry name" value="Exo_endo_phos_2"/>
    <property type="match status" value="1"/>
</dbReference>
<evidence type="ECO:0000313" key="3">
    <source>
        <dbReference type="EMBL" id="KAK4112794.1"/>
    </source>
</evidence>
<sequence length="120" mass="13494">MGDFNLRHPLWDLYERYEREAEGLVQLATSWDLYLVTLQGTITREPQGTQRGRPSTIDLVWASSGLTCSYYGVKERRASDHYPQVVEVLTDRPPDQAPPPWVGLEENGSEESGSRGGPTT</sequence>
<dbReference type="InterPro" id="IPR036691">
    <property type="entry name" value="Endo/exonu/phosph_ase_sf"/>
</dbReference>
<comment type="caution">
    <text evidence="3">The sequence shown here is derived from an EMBL/GenBank/DDBJ whole genome shotgun (WGS) entry which is preliminary data.</text>
</comment>
<dbReference type="InterPro" id="IPR005135">
    <property type="entry name" value="Endo/exonuclease/phosphatase"/>
</dbReference>
<evidence type="ECO:0000313" key="4">
    <source>
        <dbReference type="Proteomes" id="UP001302812"/>
    </source>
</evidence>
<gene>
    <name evidence="3" type="ORF">N656DRAFT_797985</name>
</gene>
<dbReference type="AlphaFoldDB" id="A0AAN6YTN9"/>
<dbReference type="EMBL" id="MU853341">
    <property type="protein sequence ID" value="KAK4112794.1"/>
    <property type="molecule type" value="Genomic_DNA"/>
</dbReference>
<protein>
    <recommendedName>
        <fullName evidence="2">Endonuclease/exonuclease/phosphatase domain-containing protein</fullName>
    </recommendedName>
</protein>
<feature type="region of interest" description="Disordered" evidence="1">
    <location>
        <begin position="90"/>
        <end position="120"/>
    </location>
</feature>
<dbReference type="Gene3D" id="3.60.10.10">
    <property type="entry name" value="Endonuclease/exonuclease/phosphatase"/>
    <property type="match status" value="1"/>
</dbReference>
<feature type="domain" description="Endonuclease/exonuclease/phosphatase" evidence="2">
    <location>
        <begin position="1"/>
        <end position="83"/>
    </location>
</feature>